<dbReference type="AlphaFoldDB" id="A0A437J9L5"/>
<dbReference type="Proteomes" id="UP000282977">
    <property type="component" value="Unassembled WGS sequence"/>
</dbReference>
<keyword evidence="4" id="KW-0503">Monooxygenase</keyword>
<dbReference type="EC" id="1.14.13.2" evidence="4"/>
<dbReference type="Pfam" id="PF01494">
    <property type="entry name" value="FAD_binding_3"/>
    <property type="match status" value="1"/>
</dbReference>
<dbReference type="InterPro" id="IPR050641">
    <property type="entry name" value="RIFMO-like"/>
</dbReference>
<gene>
    <name evidence="4" type="primary">pobA</name>
    <name evidence="4" type="ORF">ENE74_08230</name>
</gene>
<proteinExistence type="predicted"/>
<protein>
    <submittedName>
        <fullName evidence="4">4-hydroxybenzoate 3-monooxygenase</fullName>
        <ecNumber evidence="4">1.14.13.2</ecNumber>
    </submittedName>
</protein>
<dbReference type="EMBL" id="RZUL01000002">
    <property type="protein sequence ID" value="RVT42188.1"/>
    <property type="molecule type" value="Genomic_DNA"/>
</dbReference>
<evidence type="ECO:0000256" key="2">
    <source>
        <dbReference type="ARBA" id="ARBA00022827"/>
    </source>
</evidence>
<organism evidence="4 5">
    <name type="scientific">Sphingobium algorifonticola</name>
    <dbReference type="NCBI Taxonomy" id="2008318"/>
    <lineage>
        <taxon>Bacteria</taxon>
        <taxon>Pseudomonadati</taxon>
        <taxon>Pseudomonadota</taxon>
        <taxon>Alphaproteobacteria</taxon>
        <taxon>Sphingomonadales</taxon>
        <taxon>Sphingomonadaceae</taxon>
        <taxon>Sphingobium</taxon>
    </lineage>
</organism>
<sequence length="432" mass="47629">MDPSLINMSAKYHRFGRYVASVTFWPVIFCRPFAGEATMTQHWKTDVAIVGAGPAGLMLGHLLRQAGIACMIVERQSAERVLARIRAGVLERTTTDLLDRLGINARMQAEGHPHDGFNLADGERLIRIDIKALVGKQVTVYGQTEVTKDLIDAAPDRDLAILWEAGDTTQVHDIASDAPFVTFERNGQAERIDARFVVGCDGFHGPSRRAIPTAVTHEYQFAYPFGWLGILADVPPCNHELIYANHARGFALASMRSDTRSRYYIDVPLTESIEAWPDERLWDELATRLGPAVAPHIVRGPALEKSIAPLRSYIFTPMQHGSLFLAGDSAHIVPPTGAKGLNLAASDIAYLSDALIAWFTKGDRDAVAGYGAKALARVWKAERFSWYLTKLMHRMPGDGDFERAMQVAELDYIANSVAMQTAIAENYVGLPL</sequence>
<dbReference type="InterPro" id="IPR002938">
    <property type="entry name" value="FAD-bd"/>
</dbReference>
<dbReference type="NCBIfam" id="NF006091">
    <property type="entry name" value="PRK08243.1"/>
    <property type="match status" value="1"/>
</dbReference>
<comment type="caution">
    <text evidence="4">The sequence shown here is derived from an EMBL/GenBank/DDBJ whole genome shotgun (WGS) entry which is preliminary data.</text>
</comment>
<keyword evidence="2" id="KW-0274">FAD</keyword>
<dbReference type="Gene3D" id="3.30.9.10">
    <property type="entry name" value="D-Amino Acid Oxidase, subunit A, domain 2"/>
    <property type="match status" value="1"/>
</dbReference>
<dbReference type="OrthoDB" id="9791689at2"/>
<dbReference type="SUPFAM" id="SSF54373">
    <property type="entry name" value="FAD-linked reductases, C-terminal domain"/>
    <property type="match status" value="1"/>
</dbReference>
<name>A0A437J9L5_9SPHN</name>
<keyword evidence="1" id="KW-0285">Flavoprotein</keyword>
<evidence type="ECO:0000256" key="1">
    <source>
        <dbReference type="ARBA" id="ARBA00022630"/>
    </source>
</evidence>
<accession>A0A437J9L5</accession>
<dbReference type="Gene3D" id="3.50.50.60">
    <property type="entry name" value="FAD/NAD(P)-binding domain"/>
    <property type="match status" value="1"/>
</dbReference>
<evidence type="ECO:0000259" key="3">
    <source>
        <dbReference type="Pfam" id="PF01494"/>
    </source>
</evidence>
<feature type="domain" description="FAD-binding" evidence="3">
    <location>
        <begin position="44"/>
        <end position="385"/>
    </location>
</feature>
<evidence type="ECO:0000313" key="5">
    <source>
        <dbReference type="Proteomes" id="UP000282977"/>
    </source>
</evidence>
<dbReference type="GO" id="GO:0071949">
    <property type="term" value="F:FAD binding"/>
    <property type="evidence" value="ECO:0007669"/>
    <property type="project" value="InterPro"/>
</dbReference>
<dbReference type="InterPro" id="IPR012733">
    <property type="entry name" value="HB_mOase"/>
</dbReference>
<dbReference type="PANTHER" id="PTHR43004:SF3">
    <property type="entry name" value="P-HYDROXYBENZOATE HYDROXYLASE"/>
    <property type="match status" value="1"/>
</dbReference>
<keyword evidence="5" id="KW-1185">Reference proteome</keyword>
<keyword evidence="4" id="KW-0560">Oxidoreductase</keyword>
<dbReference type="GO" id="GO:0018659">
    <property type="term" value="F:4-hydroxybenzoate 3-monooxygenase activity"/>
    <property type="evidence" value="ECO:0007669"/>
    <property type="project" value="UniProtKB-EC"/>
</dbReference>
<reference evidence="4 5" key="1">
    <citation type="submission" date="2019-01" db="EMBL/GenBank/DDBJ databases">
        <authorList>
            <person name="Chen W.-M."/>
        </authorList>
    </citation>
    <scope>NUCLEOTIDE SEQUENCE [LARGE SCALE GENOMIC DNA]</scope>
    <source>
        <strain evidence="4 5">TLA-22</strain>
    </source>
</reference>
<dbReference type="PRINTS" id="PR00420">
    <property type="entry name" value="RNGMNOXGNASE"/>
</dbReference>
<dbReference type="SUPFAM" id="SSF51905">
    <property type="entry name" value="FAD/NAD(P)-binding domain"/>
    <property type="match status" value="1"/>
</dbReference>
<dbReference type="NCBIfam" id="TIGR02360">
    <property type="entry name" value="pbenz_hydroxyl"/>
    <property type="match status" value="1"/>
</dbReference>
<dbReference type="GO" id="GO:0043639">
    <property type="term" value="P:benzoate catabolic process"/>
    <property type="evidence" value="ECO:0007669"/>
    <property type="project" value="InterPro"/>
</dbReference>
<dbReference type="PANTHER" id="PTHR43004">
    <property type="entry name" value="TRK SYSTEM POTASSIUM UPTAKE PROTEIN"/>
    <property type="match status" value="1"/>
</dbReference>
<dbReference type="InterPro" id="IPR036188">
    <property type="entry name" value="FAD/NAD-bd_sf"/>
</dbReference>
<evidence type="ECO:0000313" key="4">
    <source>
        <dbReference type="EMBL" id="RVT42188.1"/>
    </source>
</evidence>